<dbReference type="RefSeq" id="WP_212999591.1">
    <property type="nucleotide sequence ID" value="NZ_BAAATW010000010.1"/>
</dbReference>
<accession>A0A919VUE6</accession>
<reference evidence="1" key="1">
    <citation type="submission" date="2021-03" db="EMBL/GenBank/DDBJ databases">
        <title>Whole genome shotgun sequence of Actinoplanes consettensis NBRC 14913.</title>
        <authorList>
            <person name="Komaki H."/>
            <person name="Tamura T."/>
        </authorList>
    </citation>
    <scope>NUCLEOTIDE SEQUENCE</scope>
    <source>
        <strain evidence="1">NBRC 14913</strain>
    </source>
</reference>
<dbReference type="Proteomes" id="UP000680865">
    <property type="component" value="Unassembled WGS sequence"/>
</dbReference>
<keyword evidence="2" id="KW-1185">Reference proteome</keyword>
<organism evidence="1 2">
    <name type="scientific">Winogradskya consettensis</name>
    <dbReference type="NCBI Taxonomy" id="113560"/>
    <lineage>
        <taxon>Bacteria</taxon>
        <taxon>Bacillati</taxon>
        <taxon>Actinomycetota</taxon>
        <taxon>Actinomycetes</taxon>
        <taxon>Micromonosporales</taxon>
        <taxon>Micromonosporaceae</taxon>
        <taxon>Winogradskya</taxon>
    </lineage>
</organism>
<evidence type="ECO:0000313" key="1">
    <source>
        <dbReference type="EMBL" id="GIM76212.1"/>
    </source>
</evidence>
<name>A0A919VUE6_9ACTN</name>
<evidence type="ECO:0000313" key="2">
    <source>
        <dbReference type="Proteomes" id="UP000680865"/>
    </source>
</evidence>
<dbReference type="EMBL" id="BOQP01000027">
    <property type="protein sequence ID" value="GIM76212.1"/>
    <property type="molecule type" value="Genomic_DNA"/>
</dbReference>
<comment type="caution">
    <text evidence="1">The sequence shown here is derived from an EMBL/GenBank/DDBJ whole genome shotgun (WGS) entry which is preliminary data.</text>
</comment>
<dbReference type="AlphaFoldDB" id="A0A919VUE6"/>
<protein>
    <submittedName>
        <fullName evidence="1">Uncharacterized protein</fullName>
    </submittedName>
</protein>
<sequence>MDDGAEVGSRQWERTVAVMRSTVEQLRLAAQILGTTAAASPNPDTAARLQALADDVSAQVEDIQRRADHLTGGDCGGS</sequence>
<gene>
    <name evidence="1" type="ORF">Aco04nite_49240</name>
</gene>
<proteinExistence type="predicted"/>